<sequence length="163" mass="18246">MSNYSEANRNARAAIAANVLKQHPPEALVWYFSECISVRLSDSETPEKENPLRGQAKSQGVTGPLVKLFAPILRLHFASALVTRTPSRLRIHSGWEKPERISGGSRLSVSGNTIVDRPRPPRRFFFVELRTLFLVDRKWSLPALVIFAITETFFHGLAVAVGH</sequence>
<evidence type="ECO:0000313" key="2">
    <source>
        <dbReference type="EMBL" id="KAK1135664.1"/>
    </source>
</evidence>
<accession>A0AA40KWG7</accession>
<dbReference type="Proteomes" id="UP001177670">
    <property type="component" value="Unassembled WGS sequence"/>
</dbReference>
<keyword evidence="3" id="KW-1185">Reference proteome</keyword>
<evidence type="ECO:0000256" key="1">
    <source>
        <dbReference type="SAM" id="Phobius"/>
    </source>
</evidence>
<reference evidence="2" key="1">
    <citation type="submission" date="2021-10" db="EMBL/GenBank/DDBJ databases">
        <title>Melipona bicolor Genome sequencing and assembly.</title>
        <authorList>
            <person name="Araujo N.S."/>
            <person name="Arias M.C."/>
        </authorList>
    </citation>
    <scope>NUCLEOTIDE SEQUENCE</scope>
    <source>
        <strain evidence="2">USP_2M_L1-L4_2017</strain>
        <tissue evidence="2">Whole body</tissue>
    </source>
</reference>
<name>A0AA40KWG7_9HYME</name>
<keyword evidence="1" id="KW-0472">Membrane</keyword>
<gene>
    <name evidence="2" type="ORF">K0M31_000251</name>
</gene>
<dbReference type="EMBL" id="JAHYIQ010000001">
    <property type="protein sequence ID" value="KAK1135664.1"/>
    <property type="molecule type" value="Genomic_DNA"/>
</dbReference>
<keyword evidence="1" id="KW-0812">Transmembrane</keyword>
<protein>
    <submittedName>
        <fullName evidence="2">Uncharacterized protein</fullName>
    </submittedName>
</protein>
<proteinExistence type="predicted"/>
<feature type="transmembrane region" description="Helical" evidence="1">
    <location>
        <begin position="139"/>
        <end position="161"/>
    </location>
</feature>
<dbReference type="AlphaFoldDB" id="A0AA40KWG7"/>
<keyword evidence="1" id="KW-1133">Transmembrane helix</keyword>
<organism evidence="2 3">
    <name type="scientific">Melipona bicolor</name>
    <dbReference type="NCBI Taxonomy" id="60889"/>
    <lineage>
        <taxon>Eukaryota</taxon>
        <taxon>Metazoa</taxon>
        <taxon>Ecdysozoa</taxon>
        <taxon>Arthropoda</taxon>
        <taxon>Hexapoda</taxon>
        <taxon>Insecta</taxon>
        <taxon>Pterygota</taxon>
        <taxon>Neoptera</taxon>
        <taxon>Endopterygota</taxon>
        <taxon>Hymenoptera</taxon>
        <taxon>Apocrita</taxon>
        <taxon>Aculeata</taxon>
        <taxon>Apoidea</taxon>
        <taxon>Anthophila</taxon>
        <taxon>Apidae</taxon>
        <taxon>Melipona</taxon>
    </lineage>
</organism>
<evidence type="ECO:0000313" key="3">
    <source>
        <dbReference type="Proteomes" id="UP001177670"/>
    </source>
</evidence>
<comment type="caution">
    <text evidence="2">The sequence shown here is derived from an EMBL/GenBank/DDBJ whole genome shotgun (WGS) entry which is preliminary data.</text>
</comment>